<keyword evidence="3" id="KW-0238">DNA-binding</keyword>
<protein>
    <submittedName>
        <fullName evidence="6">Copper export regulator</fullName>
    </submittedName>
    <submittedName>
        <fullName evidence="7">MerR family transcriptional regulator</fullName>
    </submittedName>
</protein>
<dbReference type="EMBL" id="JAKNFS010000007">
    <property type="protein sequence ID" value="MCG4765080.1"/>
    <property type="molecule type" value="Genomic_DNA"/>
</dbReference>
<dbReference type="RefSeq" id="WP_082426231.1">
    <property type="nucleotide sequence ID" value="NZ_CZAL01000012.1"/>
</dbReference>
<dbReference type="PROSITE" id="PS50937">
    <property type="entry name" value="HTH_MERR_2"/>
    <property type="match status" value="1"/>
</dbReference>
<accession>A0A174PBH9</accession>
<keyword evidence="4" id="KW-0804">Transcription</keyword>
<dbReference type="Proteomes" id="UP001199915">
    <property type="component" value="Unassembled WGS sequence"/>
</dbReference>
<evidence type="ECO:0000313" key="8">
    <source>
        <dbReference type="Proteomes" id="UP000095709"/>
    </source>
</evidence>
<evidence type="ECO:0000313" key="7">
    <source>
        <dbReference type="EMBL" id="MCG4765080.1"/>
    </source>
</evidence>
<sequence length="343" mass="39836">MRIQEVMGKTGLSRRTIHYYIDQKLIIPPVNEGNGYHDFTEEDVQKLFIIRKLREAGLSLADIRAILRKPRTMPFYLHKQMNELQTQMLTIQKTISEMDRLSGQLPVCQSLDQLAGMLEDTNFSPDEPPQFQMESRDARLLAQYLWMAYLDTPVTEYQQFLWQKIMQQTMEHARTDLKMMSRYLQSISPERIDATNINQYLRNQKIIALTGADYPTFVEELKTSLLAFASDPVQQEKWSLLYQPLIHPIAVFCVSVSGWMREFHPAYRRYYENTHTCCRMLKDFMDSPEGALLNAALNKAFNGNCDVRTGYYGELEVAATFHKSIYALLSPEQIREFLAGVEG</sequence>
<reference evidence="7" key="2">
    <citation type="submission" date="2022-01" db="EMBL/GenBank/DDBJ databases">
        <title>Collection of gut derived symbiotic bacterial strains cultured from healthy donors.</title>
        <authorList>
            <person name="Lin H."/>
            <person name="Kohout C."/>
            <person name="Waligurski E."/>
            <person name="Pamer E.G."/>
        </authorList>
    </citation>
    <scope>NUCLEOTIDE SEQUENCE</scope>
    <source>
        <strain evidence="7">DFI.5.49</strain>
    </source>
</reference>
<evidence type="ECO:0000256" key="4">
    <source>
        <dbReference type="ARBA" id="ARBA00023163"/>
    </source>
</evidence>
<feature type="domain" description="HTH merR-type" evidence="5">
    <location>
        <begin position="1"/>
        <end position="69"/>
    </location>
</feature>
<dbReference type="Proteomes" id="UP000095709">
    <property type="component" value="Unassembled WGS sequence"/>
</dbReference>
<proteinExistence type="predicted"/>
<reference evidence="6 8" key="1">
    <citation type="submission" date="2015-09" db="EMBL/GenBank/DDBJ databases">
        <authorList>
            <consortium name="Pathogen Informatics"/>
        </authorList>
    </citation>
    <scope>NUCLEOTIDE SEQUENCE [LARGE SCALE GENOMIC DNA]</scope>
    <source>
        <strain evidence="6 8">2789STDY5834885</strain>
    </source>
</reference>
<evidence type="ECO:0000313" key="6">
    <source>
        <dbReference type="EMBL" id="CUP58383.1"/>
    </source>
</evidence>
<dbReference type="InterPro" id="IPR047057">
    <property type="entry name" value="MerR_fam"/>
</dbReference>
<dbReference type="GO" id="GO:0003677">
    <property type="term" value="F:DNA binding"/>
    <property type="evidence" value="ECO:0007669"/>
    <property type="project" value="UniProtKB-KW"/>
</dbReference>
<evidence type="ECO:0000259" key="5">
    <source>
        <dbReference type="PROSITE" id="PS50937"/>
    </source>
</evidence>
<dbReference type="PANTHER" id="PTHR30204">
    <property type="entry name" value="REDOX-CYCLING DRUG-SENSING TRANSCRIPTIONAL ACTIVATOR SOXR"/>
    <property type="match status" value="1"/>
</dbReference>
<dbReference type="SMART" id="SM00422">
    <property type="entry name" value="HTH_MERR"/>
    <property type="match status" value="1"/>
</dbReference>
<evidence type="ECO:0000256" key="3">
    <source>
        <dbReference type="ARBA" id="ARBA00023125"/>
    </source>
</evidence>
<dbReference type="Pfam" id="PF13411">
    <property type="entry name" value="MerR_1"/>
    <property type="match status" value="1"/>
</dbReference>
<dbReference type="SUPFAM" id="SSF46955">
    <property type="entry name" value="Putative DNA-binding domain"/>
    <property type="match status" value="1"/>
</dbReference>
<dbReference type="AlphaFoldDB" id="A0A174PBH9"/>
<dbReference type="InterPro" id="IPR009061">
    <property type="entry name" value="DNA-bd_dom_put_sf"/>
</dbReference>
<evidence type="ECO:0000256" key="1">
    <source>
        <dbReference type="ARBA" id="ARBA00022491"/>
    </source>
</evidence>
<dbReference type="CDD" id="cd00592">
    <property type="entry name" value="HTH_MerR-like"/>
    <property type="match status" value="1"/>
</dbReference>
<evidence type="ECO:0000256" key="2">
    <source>
        <dbReference type="ARBA" id="ARBA00023015"/>
    </source>
</evidence>
<dbReference type="GO" id="GO:0003700">
    <property type="term" value="F:DNA-binding transcription factor activity"/>
    <property type="evidence" value="ECO:0007669"/>
    <property type="project" value="InterPro"/>
</dbReference>
<dbReference type="Gene3D" id="1.10.1660.10">
    <property type="match status" value="1"/>
</dbReference>
<name>A0A174PBH9_9FIRM</name>
<organism evidence="6 8">
    <name type="scientific">Fusicatenibacter saccharivorans</name>
    <dbReference type="NCBI Taxonomy" id="1150298"/>
    <lineage>
        <taxon>Bacteria</taxon>
        <taxon>Bacillati</taxon>
        <taxon>Bacillota</taxon>
        <taxon>Clostridia</taxon>
        <taxon>Lachnospirales</taxon>
        <taxon>Lachnospiraceae</taxon>
        <taxon>Fusicatenibacter</taxon>
    </lineage>
</organism>
<keyword evidence="2" id="KW-0805">Transcription regulation</keyword>
<dbReference type="EMBL" id="CZAL01000012">
    <property type="protein sequence ID" value="CUP58383.1"/>
    <property type="molecule type" value="Genomic_DNA"/>
</dbReference>
<dbReference type="PANTHER" id="PTHR30204:SF69">
    <property type="entry name" value="MERR-FAMILY TRANSCRIPTIONAL REGULATOR"/>
    <property type="match status" value="1"/>
</dbReference>
<dbReference type="InterPro" id="IPR000551">
    <property type="entry name" value="MerR-type_HTH_dom"/>
</dbReference>
<keyword evidence="1" id="KW-0678">Repressor</keyword>
<gene>
    <name evidence="6" type="primary">cueR</name>
    <name evidence="6" type="ORF">ERS852498_02317</name>
    <name evidence="7" type="ORF">L0N21_06095</name>
</gene>